<dbReference type="InterPro" id="IPR020828">
    <property type="entry name" value="GlycerAld_3-P_DH_NAD(P)-bd"/>
</dbReference>
<organism evidence="14 15">
    <name type="scientific">Methanococcoides seepicolus</name>
    <dbReference type="NCBI Taxonomy" id="2828780"/>
    <lineage>
        <taxon>Archaea</taxon>
        <taxon>Methanobacteriati</taxon>
        <taxon>Methanobacteriota</taxon>
        <taxon>Stenosarchaea group</taxon>
        <taxon>Methanomicrobia</taxon>
        <taxon>Methanosarcinales</taxon>
        <taxon>Methanosarcinaceae</taxon>
        <taxon>Methanococcoides</taxon>
    </lineage>
</organism>
<evidence type="ECO:0000256" key="8">
    <source>
        <dbReference type="ARBA" id="ARBA00048067"/>
    </source>
</evidence>
<dbReference type="GO" id="GO:0009089">
    <property type="term" value="P:lysine biosynthetic process via diaminopimelate"/>
    <property type="evidence" value="ECO:0007669"/>
    <property type="project" value="InterPro"/>
</dbReference>
<dbReference type="Gene3D" id="3.30.360.10">
    <property type="entry name" value="Dihydrodipicolinate Reductase, domain 2"/>
    <property type="match status" value="1"/>
</dbReference>
<proteinExistence type="inferred from homology"/>
<feature type="binding site" evidence="10">
    <location>
        <position position="169"/>
    </location>
    <ligand>
        <name>NAD(+)</name>
        <dbReference type="ChEBI" id="CHEBI:57540"/>
    </ligand>
</feature>
<evidence type="ECO:0000256" key="11">
    <source>
        <dbReference type="PIRSR" id="PIRSR000149-1"/>
    </source>
</evidence>
<accession>A0A9E4ZET1</accession>
<dbReference type="GO" id="GO:0008839">
    <property type="term" value="F:4-hydroxy-tetrahydrodipicolinate reductase"/>
    <property type="evidence" value="ECO:0007669"/>
    <property type="project" value="InterPro"/>
</dbReference>
<dbReference type="GO" id="GO:0006096">
    <property type="term" value="P:glycolytic process"/>
    <property type="evidence" value="ECO:0007669"/>
    <property type="project" value="UniProtKB-UniRule"/>
</dbReference>
<dbReference type="InterPro" id="IPR000846">
    <property type="entry name" value="DapB_N"/>
</dbReference>
<dbReference type="EMBL" id="JAGSOI010000018">
    <property type="protein sequence ID" value="MCM1986580.1"/>
    <property type="molecule type" value="Genomic_DNA"/>
</dbReference>
<feature type="domain" description="Glyceraldehyde 3-phosphate dehydrogenase NAD(P) binding" evidence="13">
    <location>
        <begin position="4"/>
        <end position="141"/>
    </location>
</feature>
<evidence type="ECO:0000256" key="1">
    <source>
        <dbReference type="ARBA" id="ARBA00004869"/>
    </source>
</evidence>
<keyword evidence="5 10" id="KW-0560">Oxidoreductase</keyword>
<evidence type="ECO:0000256" key="2">
    <source>
        <dbReference type="ARBA" id="ARBA00007406"/>
    </source>
</evidence>
<evidence type="ECO:0000256" key="6">
    <source>
        <dbReference type="ARBA" id="ARBA00023027"/>
    </source>
</evidence>
<evidence type="ECO:0000256" key="10">
    <source>
        <dbReference type="HAMAP-Rule" id="MF_00559"/>
    </source>
</evidence>
<evidence type="ECO:0000256" key="5">
    <source>
        <dbReference type="ARBA" id="ARBA00023002"/>
    </source>
</evidence>
<comment type="subcellular location">
    <subcellularLocation>
        <location evidence="10 12">Cytoplasm</location>
    </subcellularLocation>
</comment>
<dbReference type="Pfam" id="PF01113">
    <property type="entry name" value="DapB_N"/>
    <property type="match status" value="1"/>
</dbReference>
<dbReference type="SUPFAM" id="SSF55347">
    <property type="entry name" value="Glyceraldehyde-3-phosphate dehydrogenase-like, C-terminal domain"/>
    <property type="match status" value="1"/>
</dbReference>
<dbReference type="Proteomes" id="UP001056766">
    <property type="component" value="Unassembled WGS sequence"/>
</dbReference>
<dbReference type="InterPro" id="IPR036291">
    <property type="entry name" value="NAD(P)-bd_dom_sf"/>
</dbReference>
<dbReference type="GO" id="GO:0004365">
    <property type="term" value="F:glyceraldehyde-3-phosphate dehydrogenase (NAD+) (phosphorylating) activity"/>
    <property type="evidence" value="ECO:0007669"/>
    <property type="project" value="UniProtKB-UniRule"/>
</dbReference>
<sequence>MTKVKVAINGYGTIGKRVADAVALQDDMEIIGVAKTRPNFETVMAKDKGFNVYTLADRVGAMEMEGIEVSGTVEEMIEAADVVVDCTPGKVGATNKDLYEKAGIKAIWQGGEAHTLTGCSFNAETNYDEALGKDFVRVVSCNTTGLCRVLSPLDKEFGIKKARVTLLRRAADPGDIKTGPINAIVPNPIKLPSHHGPDVKTVIPNIDIATTAVKLPTTLMHLHTVNLELEKECTAEDVESILAEQSRVRFVGQGITSTAEIMELAKDLGRPRGDMWENCIWNESITMYEGELYFFQAIHQESDVIPENVDAIRAMMELESDASRSIEITNKTMGI</sequence>
<keyword evidence="10 12" id="KW-0963">Cytoplasm</keyword>
<comment type="catalytic activity">
    <reaction evidence="9 10 12">
        <text>D-glyceraldehyde 3-phosphate + phosphate + NAD(+) = (2R)-3-phospho-glyceroyl phosphate + NADH + H(+)</text>
        <dbReference type="Rhea" id="RHEA:10300"/>
        <dbReference type="ChEBI" id="CHEBI:15378"/>
        <dbReference type="ChEBI" id="CHEBI:43474"/>
        <dbReference type="ChEBI" id="CHEBI:57540"/>
        <dbReference type="ChEBI" id="CHEBI:57604"/>
        <dbReference type="ChEBI" id="CHEBI:57945"/>
        <dbReference type="ChEBI" id="CHEBI:59776"/>
        <dbReference type="EC" id="1.2.1.59"/>
    </reaction>
</comment>
<feature type="binding site" evidence="10">
    <location>
        <begin position="13"/>
        <end position="14"/>
    </location>
    <ligand>
        <name>NAD(+)</name>
        <dbReference type="ChEBI" id="CHEBI:57540"/>
    </ligand>
</feature>
<reference evidence="14" key="2">
    <citation type="submission" date="2021-04" db="EMBL/GenBank/DDBJ databases">
        <authorList>
            <person name="Dong X."/>
        </authorList>
    </citation>
    <scope>NUCLEOTIDE SEQUENCE</scope>
    <source>
        <strain evidence="14">LLY</strain>
    </source>
</reference>
<comment type="pathway">
    <text evidence="1 10 12">Carbohydrate degradation; glycolysis; pyruvate from D-glyceraldehyde 3-phosphate: step 1/5.</text>
</comment>
<dbReference type="PIRSF" id="PIRSF000149">
    <property type="entry name" value="GAP_DH"/>
    <property type="match status" value="1"/>
</dbReference>
<gene>
    <name evidence="10" type="primary">gap</name>
    <name evidence="14" type="ORF">KDK67_06135</name>
</gene>
<feature type="active site" description="Nucleophile" evidence="10 11">
    <location>
        <position position="141"/>
    </location>
</feature>
<dbReference type="SUPFAM" id="SSF51735">
    <property type="entry name" value="NAD(P)-binding Rossmann-fold domains"/>
    <property type="match status" value="1"/>
</dbReference>
<feature type="binding site" evidence="10">
    <location>
        <position position="111"/>
    </location>
    <ligand>
        <name>NAD(+)</name>
        <dbReference type="ChEBI" id="CHEBI:57540"/>
    </ligand>
</feature>
<name>A0A9E4ZET1_9EURY</name>
<dbReference type="InterPro" id="IPR006436">
    <property type="entry name" value="Glyceraldehyde-3-P_DH_2_arc"/>
</dbReference>
<dbReference type="InterPro" id="IPR020830">
    <property type="entry name" value="GlycerAld_3-P_DH_AS"/>
</dbReference>
<dbReference type="GO" id="GO:0005737">
    <property type="term" value="C:cytoplasm"/>
    <property type="evidence" value="ECO:0007669"/>
    <property type="project" value="UniProtKB-SubCell"/>
</dbReference>
<evidence type="ECO:0000313" key="15">
    <source>
        <dbReference type="Proteomes" id="UP001056766"/>
    </source>
</evidence>
<keyword evidence="4 10" id="KW-0521">NADP</keyword>
<comment type="subunit">
    <text evidence="3 10 12">Homotetramer.</text>
</comment>
<comment type="caution">
    <text evidence="14">The sequence shown here is derived from an EMBL/GenBank/DDBJ whole genome shotgun (WGS) entry which is preliminary data.</text>
</comment>
<evidence type="ECO:0000256" key="4">
    <source>
        <dbReference type="ARBA" id="ARBA00022857"/>
    </source>
</evidence>
<feature type="binding site" evidence="10">
    <location>
        <position position="300"/>
    </location>
    <ligand>
        <name>NAD(+)</name>
        <dbReference type="ChEBI" id="CHEBI:57540"/>
    </ligand>
</feature>
<evidence type="ECO:0000313" key="14">
    <source>
        <dbReference type="EMBL" id="MCM1986580.1"/>
    </source>
</evidence>
<evidence type="ECO:0000256" key="3">
    <source>
        <dbReference type="ARBA" id="ARBA00011881"/>
    </source>
</evidence>
<dbReference type="Pfam" id="PF02800">
    <property type="entry name" value="Gp_dh_C"/>
    <property type="match status" value="1"/>
</dbReference>
<feature type="binding site" evidence="10">
    <location>
        <begin position="195"/>
        <end position="196"/>
    </location>
    <ligand>
        <name>D-glyceraldehyde 3-phosphate</name>
        <dbReference type="ChEBI" id="CHEBI:59776"/>
    </ligand>
</feature>
<dbReference type="InterPro" id="IPR020831">
    <property type="entry name" value="GlycerAld/Erythrose_P_DH"/>
</dbReference>
<dbReference type="SMART" id="SM00846">
    <property type="entry name" value="Gp_dh_N"/>
    <property type="match status" value="1"/>
</dbReference>
<dbReference type="GO" id="GO:0051287">
    <property type="term" value="F:NAD binding"/>
    <property type="evidence" value="ECO:0007669"/>
    <property type="project" value="UniProtKB-UniRule"/>
</dbReference>
<evidence type="ECO:0000259" key="13">
    <source>
        <dbReference type="SMART" id="SM00846"/>
    </source>
</evidence>
<dbReference type="NCBIfam" id="NF003251">
    <property type="entry name" value="PRK04207.1"/>
    <property type="match status" value="1"/>
</dbReference>
<keyword evidence="7 10" id="KW-0324">Glycolysis</keyword>
<dbReference type="HAMAP" id="MF_00559">
    <property type="entry name" value="G3P_dehdrog_arch"/>
    <property type="match status" value="1"/>
</dbReference>
<protein>
    <recommendedName>
        <fullName evidence="10 12">Glyceraldehyde-3-phosphate dehydrogenase</fullName>
        <shortName evidence="10">GAPDH</shortName>
        <ecNumber evidence="10 12">1.2.1.59</ecNumber>
    </recommendedName>
    <alternativeName>
        <fullName evidence="10">NAD(P)-dependent glyceraldehyde-3-phosphate dehydrogenase</fullName>
    </alternativeName>
</protein>
<dbReference type="InterPro" id="IPR020829">
    <property type="entry name" value="GlycerAld_3-P_DH_cat"/>
</dbReference>
<keyword evidence="6 10" id="KW-0520">NAD</keyword>
<comment type="similarity">
    <text evidence="2 10 12">Belongs to the glyceraldehyde-3-phosphate dehydrogenase family.</text>
</comment>
<feature type="binding site" evidence="10">
    <location>
        <begin position="140"/>
        <end position="142"/>
    </location>
    <ligand>
        <name>D-glyceraldehyde 3-phosphate</name>
        <dbReference type="ChEBI" id="CHEBI:59776"/>
    </ligand>
</feature>
<dbReference type="CDD" id="cd18127">
    <property type="entry name" value="GAPDH_II_C"/>
    <property type="match status" value="1"/>
</dbReference>
<evidence type="ECO:0000256" key="12">
    <source>
        <dbReference type="RuleBase" id="RU003388"/>
    </source>
</evidence>
<dbReference type="NCBIfam" id="TIGR01546">
    <property type="entry name" value="GAPDH-II_archae"/>
    <property type="match status" value="1"/>
</dbReference>
<dbReference type="CDD" id="cd02278">
    <property type="entry name" value="GAPDH_II_N"/>
    <property type="match status" value="1"/>
</dbReference>
<reference evidence="14" key="1">
    <citation type="journal article" date="2021" name="mSystems">
        <title>Bacteria and Archaea Synergistically Convert Glycine Betaine to Biogenic Methane in the Formosa Cold Seep of the South China Sea.</title>
        <authorList>
            <person name="Li L."/>
            <person name="Zhang W."/>
            <person name="Zhang S."/>
            <person name="Song L."/>
            <person name="Sun Q."/>
            <person name="Zhang H."/>
            <person name="Xiang H."/>
            <person name="Dong X."/>
        </authorList>
    </citation>
    <scope>NUCLEOTIDE SEQUENCE</scope>
    <source>
        <strain evidence="14">LLY</strain>
    </source>
</reference>
<keyword evidence="15" id="KW-1185">Reference proteome</keyword>
<dbReference type="AlphaFoldDB" id="A0A9E4ZET1"/>
<dbReference type="Gene3D" id="3.40.50.720">
    <property type="entry name" value="NAD(P)-binding Rossmann-like Domain"/>
    <property type="match status" value="1"/>
</dbReference>
<comment type="catalytic activity">
    <reaction evidence="8 10 12">
        <text>D-glyceraldehyde 3-phosphate + phosphate + NADP(+) = (2R)-3-phospho-glyceroyl phosphate + NADPH + H(+)</text>
        <dbReference type="Rhea" id="RHEA:10296"/>
        <dbReference type="ChEBI" id="CHEBI:15378"/>
        <dbReference type="ChEBI" id="CHEBI:43474"/>
        <dbReference type="ChEBI" id="CHEBI:57604"/>
        <dbReference type="ChEBI" id="CHEBI:57783"/>
        <dbReference type="ChEBI" id="CHEBI:58349"/>
        <dbReference type="ChEBI" id="CHEBI:59776"/>
        <dbReference type="EC" id="1.2.1.59"/>
    </reaction>
</comment>
<evidence type="ECO:0000256" key="7">
    <source>
        <dbReference type="ARBA" id="ARBA00023152"/>
    </source>
</evidence>
<evidence type="ECO:0000256" key="9">
    <source>
        <dbReference type="ARBA" id="ARBA00048853"/>
    </source>
</evidence>
<dbReference type="PROSITE" id="PS00071">
    <property type="entry name" value="GAPDH"/>
    <property type="match status" value="1"/>
</dbReference>
<dbReference type="GO" id="GO:0050661">
    <property type="term" value="F:NADP binding"/>
    <property type="evidence" value="ECO:0007669"/>
    <property type="project" value="UniProtKB-UniRule"/>
</dbReference>
<dbReference type="EC" id="1.2.1.59" evidence="10 12"/>
<dbReference type="RefSeq" id="WP_250867936.1">
    <property type="nucleotide sequence ID" value="NZ_JAGSOI010000018.1"/>
</dbReference>